<organism evidence="2 3">
    <name type="scientific">Mycolicibacterium vaccae ATCC 25954</name>
    <dbReference type="NCBI Taxonomy" id="1194972"/>
    <lineage>
        <taxon>Bacteria</taxon>
        <taxon>Bacillati</taxon>
        <taxon>Actinomycetota</taxon>
        <taxon>Actinomycetes</taxon>
        <taxon>Mycobacteriales</taxon>
        <taxon>Mycobacteriaceae</taxon>
        <taxon>Mycolicibacterium</taxon>
    </lineage>
</organism>
<evidence type="ECO:0000313" key="2">
    <source>
        <dbReference type="EMBL" id="EJZ07840.1"/>
    </source>
</evidence>
<feature type="region of interest" description="Disordered" evidence="1">
    <location>
        <begin position="1"/>
        <end position="21"/>
    </location>
</feature>
<evidence type="ECO:0000313" key="3">
    <source>
        <dbReference type="Proteomes" id="UP000006072"/>
    </source>
</evidence>
<name>K0US62_MYCVA</name>
<dbReference type="PATRIC" id="fig|1194972.3.peg.3464"/>
<dbReference type="AlphaFoldDB" id="K0US62"/>
<dbReference type="EMBL" id="ALQA01000038">
    <property type="protein sequence ID" value="EJZ07840.1"/>
    <property type="molecule type" value="Genomic_DNA"/>
</dbReference>
<keyword evidence="3" id="KW-1185">Reference proteome</keyword>
<sequence>MQRVTGVLGGSDDDESNGENYPEVRYLRPRVAPLQLHVCNDLLSRLVGYRLQSVQFFPRYVQLSFDSPAAPDSPVLTCEVFPVVDTRDGRITARQGGYADALWSLIGQPVVDTFEASGEGLRICFAETAVVLRPSVAELRGPVIAMLSDFADGNSASWRPGGAAFEYLV</sequence>
<proteinExistence type="predicted"/>
<dbReference type="eggNOG" id="ENOG50348ZF">
    <property type="taxonomic scope" value="Bacteria"/>
</dbReference>
<dbReference type="HOGENOM" id="CLU_136164_0_0_11"/>
<dbReference type="Proteomes" id="UP000006072">
    <property type="component" value="Unassembled WGS sequence"/>
</dbReference>
<gene>
    <name evidence="2" type="ORF">MVAC_17373</name>
</gene>
<reference evidence="2 3" key="1">
    <citation type="journal article" date="2012" name="J. Bacteriol.">
        <title>Complete Genome Sequence of Mycobacterium vaccae Type Strain ATCC 25954.</title>
        <authorList>
            <person name="Ho Y.S."/>
            <person name="Adroub S.A."/>
            <person name="Abadi M."/>
            <person name="Al Alwan B."/>
            <person name="Alkhateeb R."/>
            <person name="Gao G."/>
            <person name="Ragab A."/>
            <person name="Ali S."/>
            <person name="van Soolingen D."/>
            <person name="Bitter W."/>
            <person name="Pain A."/>
            <person name="Abdallah A.M."/>
        </authorList>
    </citation>
    <scope>NUCLEOTIDE SEQUENCE [LARGE SCALE GENOMIC DNA]</scope>
    <source>
        <strain evidence="2 3">ATCC 25954</strain>
    </source>
</reference>
<comment type="caution">
    <text evidence="2">The sequence shown here is derived from an EMBL/GenBank/DDBJ whole genome shotgun (WGS) entry which is preliminary data.</text>
</comment>
<protein>
    <submittedName>
        <fullName evidence="2">Uncharacterized protein</fullName>
    </submittedName>
</protein>
<accession>K0US62</accession>
<evidence type="ECO:0000256" key="1">
    <source>
        <dbReference type="SAM" id="MobiDB-lite"/>
    </source>
</evidence>